<keyword evidence="2" id="KW-1185">Reference proteome</keyword>
<dbReference type="PROSITE" id="PS51257">
    <property type="entry name" value="PROKAR_LIPOPROTEIN"/>
    <property type="match status" value="1"/>
</dbReference>
<gene>
    <name evidence="1" type="ORF">NEF87_002043</name>
</gene>
<sequence length="164" mass="18422">MKITKKSLQTLFIWLVLFACLPIVNADHVLKVIYPDPGDGFAYAHSYRIDSGQLTLGSISSTFYAGDGQFLLEYLTLWDDIKVKFEFTNQKCDTLYFEISSINSVTVKAYYTDGTYSSKFILIPSGNPNSLSLQSSKYLDYVYIDSGHSFGAWTGIDLLKAEIC</sequence>
<reference evidence="1" key="1">
    <citation type="submission" date="2022-09" db="EMBL/GenBank/DDBJ databases">
        <title>Actin cytoskeleton and complex cell architecture in an #Asgard archaeon.</title>
        <authorList>
            <person name="Ponce Toledo R.I."/>
            <person name="Schleper C."/>
            <person name="Rodrigues Oliveira T."/>
            <person name="Wollweber F."/>
            <person name="Xu J."/>
            <person name="Rittmann S."/>
            <person name="Klingl A."/>
            <person name="Pilhofer M."/>
        </authorList>
    </citation>
    <scope>NUCLEOTIDE SEQUENCE</scope>
    <source>
        <strain evidence="1">B-35</strain>
    </source>
</reference>
<evidence type="ECO:0000313" key="2">
    <source>
        <dbReference type="Proteomes" id="UP001208689"/>
    </source>
</evidence>
<evidence type="ECO:0000313" key="1">
    <source>
        <dbReference type="EMBL" id="UYP45758.1"/>
    </source>
</evidence>
<accession>A0ABY6HQH6</accession>
<dbReference type="EMBL" id="CP104013">
    <property type="protein sequence ID" value="UYP45758.1"/>
    <property type="molecule type" value="Genomic_DNA"/>
</dbReference>
<organism evidence="1 2">
    <name type="scientific">Candidatus Lokiarchaeum ossiferum</name>
    <dbReference type="NCBI Taxonomy" id="2951803"/>
    <lineage>
        <taxon>Archaea</taxon>
        <taxon>Promethearchaeati</taxon>
        <taxon>Promethearchaeota</taxon>
        <taxon>Promethearchaeia</taxon>
        <taxon>Promethearchaeales</taxon>
        <taxon>Promethearchaeaceae</taxon>
        <taxon>Candidatus Lokiarchaeum</taxon>
    </lineage>
</organism>
<protein>
    <submittedName>
        <fullName evidence="1">Uncharacterized protein</fullName>
    </submittedName>
</protein>
<name>A0ABY6HQH6_9ARCH</name>
<dbReference type="Proteomes" id="UP001208689">
    <property type="component" value="Chromosome"/>
</dbReference>
<proteinExistence type="predicted"/>